<feature type="repeat" description="ANK" evidence="1">
    <location>
        <begin position="10"/>
        <end position="42"/>
    </location>
</feature>
<reference evidence="3" key="1">
    <citation type="journal article" date="2014" name="Proc. Natl. Acad. Sci. U.S.A.">
        <title>Extensive sampling of basidiomycete genomes demonstrates inadequacy of the white-rot/brown-rot paradigm for wood decay fungi.</title>
        <authorList>
            <person name="Riley R."/>
            <person name="Salamov A.A."/>
            <person name="Brown D.W."/>
            <person name="Nagy L.G."/>
            <person name="Floudas D."/>
            <person name="Held B.W."/>
            <person name="Levasseur A."/>
            <person name="Lombard V."/>
            <person name="Morin E."/>
            <person name="Otillar R."/>
            <person name="Lindquist E.A."/>
            <person name="Sun H."/>
            <person name="LaButti K.M."/>
            <person name="Schmutz J."/>
            <person name="Jabbour D."/>
            <person name="Luo H."/>
            <person name="Baker S.E."/>
            <person name="Pisabarro A.G."/>
            <person name="Walton J.D."/>
            <person name="Blanchette R.A."/>
            <person name="Henrissat B."/>
            <person name="Martin F."/>
            <person name="Cullen D."/>
            <person name="Hibbett D.S."/>
            <person name="Grigoriev I.V."/>
        </authorList>
    </citation>
    <scope>NUCLEOTIDE SEQUENCE [LARGE SCALE GENOMIC DNA]</scope>
    <source>
        <strain evidence="3">FD-172 SS1</strain>
    </source>
</reference>
<dbReference type="EMBL" id="KL198038">
    <property type="protein sequence ID" value="KDQ14336.1"/>
    <property type="molecule type" value="Genomic_DNA"/>
</dbReference>
<sequence length="241" mass="24966">GIDINARDEDDHTPLCVAAQRGSASAVLLLMRLGADPKLPDSFGMLALHYAAELIDHPSGEEALTALAEAGDINAKDREGHTALCMAVKDGKSLAVLLLLELGADPNLPCSKGHVPLHYVTKLIGCPAGEEAITALCKAGNANAKNSKGCTPLCIAAWGRKPAAVLLLMRLGANPSLPCNKGHVALHHVARLAEHPASDESIIALANASDVNAKDENGDTPLCRAAWGSKPAAILLLLKLG</sequence>
<dbReference type="SMART" id="SM00248">
    <property type="entry name" value="ANK"/>
    <property type="match status" value="4"/>
</dbReference>
<accession>A0A067MS14</accession>
<dbReference type="Pfam" id="PF12796">
    <property type="entry name" value="Ank_2"/>
    <property type="match status" value="2"/>
</dbReference>
<evidence type="ECO:0000313" key="3">
    <source>
        <dbReference type="Proteomes" id="UP000027195"/>
    </source>
</evidence>
<dbReference type="HOGENOM" id="CLU_000134_18_0_1"/>
<gene>
    <name evidence="2" type="ORF">BOTBODRAFT_83151</name>
</gene>
<dbReference type="InterPro" id="IPR051616">
    <property type="entry name" value="Cul2-RING_E3_ligase_SR"/>
</dbReference>
<dbReference type="SUPFAM" id="SSF48403">
    <property type="entry name" value="Ankyrin repeat"/>
    <property type="match status" value="1"/>
</dbReference>
<evidence type="ECO:0000313" key="2">
    <source>
        <dbReference type="EMBL" id="KDQ14336.1"/>
    </source>
</evidence>
<dbReference type="InterPro" id="IPR036770">
    <property type="entry name" value="Ankyrin_rpt-contain_sf"/>
</dbReference>
<dbReference type="STRING" id="930990.A0A067MS14"/>
<feature type="repeat" description="ANK" evidence="1">
    <location>
        <begin position="79"/>
        <end position="111"/>
    </location>
</feature>
<proteinExistence type="predicted"/>
<protein>
    <submittedName>
        <fullName evidence="2">Uncharacterized protein</fullName>
    </submittedName>
</protein>
<name>A0A067MS14_BOTB1</name>
<dbReference type="Gene3D" id="1.25.40.20">
    <property type="entry name" value="Ankyrin repeat-containing domain"/>
    <property type="match status" value="2"/>
</dbReference>
<dbReference type="PROSITE" id="PS50297">
    <property type="entry name" value="ANK_REP_REGION"/>
    <property type="match status" value="2"/>
</dbReference>
<feature type="non-terminal residue" evidence="2">
    <location>
        <position position="241"/>
    </location>
</feature>
<dbReference type="InterPro" id="IPR002110">
    <property type="entry name" value="Ankyrin_rpt"/>
</dbReference>
<evidence type="ECO:0000256" key="1">
    <source>
        <dbReference type="PROSITE-ProRule" id="PRU00023"/>
    </source>
</evidence>
<dbReference type="Proteomes" id="UP000027195">
    <property type="component" value="Unassembled WGS sequence"/>
</dbReference>
<dbReference type="InParanoid" id="A0A067MS14"/>
<organism evidence="2 3">
    <name type="scientific">Botryobasidium botryosum (strain FD-172 SS1)</name>
    <dbReference type="NCBI Taxonomy" id="930990"/>
    <lineage>
        <taxon>Eukaryota</taxon>
        <taxon>Fungi</taxon>
        <taxon>Dikarya</taxon>
        <taxon>Basidiomycota</taxon>
        <taxon>Agaricomycotina</taxon>
        <taxon>Agaricomycetes</taxon>
        <taxon>Cantharellales</taxon>
        <taxon>Botryobasidiaceae</taxon>
        <taxon>Botryobasidium</taxon>
    </lineage>
</organism>
<feature type="non-terminal residue" evidence="2">
    <location>
        <position position="1"/>
    </location>
</feature>
<keyword evidence="1" id="KW-0040">ANK repeat</keyword>
<dbReference type="OrthoDB" id="194358at2759"/>
<dbReference type="PANTHER" id="PTHR46224">
    <property type="entry name" value="ANKYRIN REPEAT FAMILY PROTEIN"/>
    <property type="match status" value="1"/>
</dbReference>
<keyword evidence="3" id="KW-1185">Reference proteome</keyword>
<dbReference type="AlphaFoldDB" id="A0A067MS14"/>
<dbReference type="PROSITE" id="PS50088">
    <property type="entry name" value="ANK_REPEAT"/>
    <property type="match status" value="2"/>
</dbReference>